<reference evidence="2 3" key="1">
    <citation type="submission" date="2018-10" db="EMBL/GenBank/DDBJ databases">
        <title>Genomic Encyclopedia of Type Strains, Phase IV (KMG-IV): sequencing the most valuable type-strain genomes for metagenomic binning, comparative biology and taxonomic classification.</title>
        <authorList>
            <person name="Goeker M."/>
        </authorList>
    </citation>
    <scope>NUCLEOTIDE SEQUENCE [LARGE SCALE GENOMIC DNA]</scope>
    <source>
        <strain evidence="2 3">DSM 23229</strain>
    </source>
</reference>
<organism evidence="2 3">
    <name type="scientific">Kushneria sinocarnis</name>
    <dbReference type="NCBI Taxonomy" id="595502"/>
    <lineage>
        <taxon>Bacteria</taxon>
        <taxon>Pseudomonadati</taxon>
        <taxon>Pseudomonadota</taxon>
        <taxon>Gammaproteobacteria</taxon>
        <taxon>Oceanospirillales</taxon>
        <taxon>Halomonadaceae</taxon>
        <taxon>Kushneria</taxon>
    </lineage>
</organism>
<accession>A0A420WYW5</accession>
<dbReference type="RefSeq" id="WP_121172332.1">
    <property type="nucleotide sequence ID" value="NZ_RBIN01000003.1"/>
</dbReference>
<evidence type="ECO:0000256" key="1">
    <source>
        <dbReference type="SAM" id="Phobius"/>
    </source>
</evidence>
<keyword evidence="3" id="KW-1185">Reference proteome</keyword>
<dbReference type="OrthoDB" id="9133582at2"/>
<dbReference type="Proteomes" id="UP000281975">
    <property type="component" value="Unassembled WGS sequence"/>
</dbReference>
<dbReference type="EMBL" id="RBIN01000003">
    <property type="protein sequence ID" value="RKR06427.1"/>
    <property type="molecule type" value="Genomic_DNA"/>
</dbReference>
<dbReference type="AlphaFoldDB" id="A0A420WYW5"/>
<keyword evidence="1" id="KW-0812">Transmembrane</keyword>
<sequence>MINRMNLGIIQFALAFGITFALTRDPWISGLVSLVAPAVHAVAVLANSALWRRLLHPVTAQEPAATACSAEQPCELCPRIRTSPERHPRLHA</sequence>
<protein>
    <submittedName>
        <fullName evidence="2">Putative membrane protein</fullName>
    </submittedName>
</protein>
<gene>
    <name evidence="2" type="ORF">C7446_1370</name>
</gene>
<comment type="caution">
    <text evidence="2">The sequence shown here is derived from an EMBL/GenBank/DDBJ whole genome shotgun (WGS) entry which is preliminary data.</text>
</comment>
<evidence type="ECO:0000313" key="3">
    <source>
        <dbReference type="Proteomes" id="UP000281975"/>
    </source>
</evidence>
<keyword evidence="1" id="KW-1133">Transmembrane helix</keyword>
<name>A0A420WYW5_9GAMM</name>
<evidence type="ECO:0000313" key="2">
    <source>
        <dbReference type="EMBL" id="RKR06427.1"/>
    </source>
</evidence>
<keyword evidence="1" id="KW-0472">Membrane</keyword>
<proteinExistence type="predicted"/>
<feature type="transmembrane region" description="Helical" evidence="1">
    <location>
        <begin position="31"/>
        <end position="51"/>
    </location>
</feature>